<proteinExistence type="predicted"/>
<protein>
    <recommendedName>
        <fullName evidence="4">Integral membrane protein</fullName>
    </recommendedName>
</protein>
<evidence type="ECO:0000313" key="2">
    <source>
        <dbReference type="EMBL" id="MBC6447482.1"/>
    </source>
</evidence>
<comment type="caution">
    <text evidence="2">The sequence shown here is derived from an EMBL/GenBank/DDBJ whole genome shotgun (WGS) entry which is preliminary data.</text>
</comment>
<evidence type="ECO:0000256" key="1">
    <source>
        <dbReference type="SAM" id="Phobius"/>
    </source>
</evidence>
<sequence length="138" mass="14080">MFGPGLFLRILTAAGLAVSSYIHFDLAEAYATNGADISQGTLFRVQASVAALAAVLVLITAHRAVTALALVVSAASLAAVVASVYVDLGAIGPFPNMYEPAWYGDKTISAIAEAVSTVTAAAAMLVSRHRTARDAATA</sequence>
<keyword evidence="1" id="KW-0472">Membrane</keyword>
<name>A0ABR7L472_9PSEU</name>
<keyword evidence="1" id="KW-0812">Transmembrane</keyword>
<feature type="transmembrane region" description="Helical" evidence="1">
    <location>
        <begin position="108"/>
        <end position="126"/>
    </location>
</feature>
<gene>
    <name evidence="2" type="ORF">GPZ80_09905</name>
</gene>
<feature type="transmembrane region" description="Helical" evidence="1">
    <location>
        <begin position="43"/>
        <end position="61"/>
    </location>
</feature>
<reference evidence="2 3" key="1">
    <citation type="submission" date="2020-06" db="EMBL/GenBank/DDBJ databases">
        <title>Actinokineospora xiongansis sp. nov., isolated from soil of Baiyangdian.</title>
        <authorList>
            <person name="Zhang X."/>
        </authorList>
    </citation>
    <scope>NUCLEOTIDE SEQUENCE [LARGE SCALE GENOMIC DNA]</scope>
    <source>
        <strain evidence="2 3">HBU206404</strain>
    </source>
</reference>
<dbReference type="EMBL" id="JABVED010000004">
    <property type="protein sequence ID" value="MBC6447482.1"/>
    <property type="molecule type" value="Genomic_DNA"/>
</dbReference>
<keyword evidence="1" id="KW-1133">Transmembrane helix</keyword>
<dbReference type="RefSeq" id="WP_187219996.1">
    <property type="nucleotide sequence ID" value="NZ_JABVED010000004.1"/>
</dbReference>
<keyword evidence="3" id="KW-1185">Reference proteome</keyword>
<accession>A0ABR7L472</accession>
<feature type="transmembrane region" description="Helical" evidence="1">
    <location>
        <begin position="68"/>
        <end position="88"/>
    </location>
</feature>
<organism evidence="2 3">
    <name type="scientific">Actinokineospora xionganensis</name>
    <dbReference type="NCBI Taxonomy" id="2684470"/>
    <lineage>
        <taxon>Bacteria</taxon>
        <taxon>Bacillati</taxon>
        <taxon>Actinomycetota</taxon>
        <taxon>Actinomycetes</taxon>
        <taxon>Pseudonocardiales</taxon>
        <taxon>Pseudonocardiaceae</taxon>
        <taxon>Actinokineospora</taxon>
    </lineage>
</organism>
<evidence type="ECO:0000313" key="3">
    <source>
        <dbReference type="Proteomes" id="UP000734823"/>
    </source>
</evidence>
<dbReference type="Proteomes" id="UP000734823">
    <property type="component" value="Unassembled WGS sequence"/>
</dbReference>
<evidence type="ECO:0008006" key="4">
    <source>
        <dbReference type="Google" id="ProtNLM"/>
    </source>
</evidence>